<dbReference type="Pfam" id="PF03372">
    <property type="entry name" value="Exo_endo_phos"/>
    <property type="match status" value="1"/>
</dbReference>
<protein>
    <recommendedName>
        <fullName evidence="2">Endonuclease/exonuclease/phosphatase domain-containing protein</fullName>
    </recommendedName>
</protein>
<dbReference type="InterPro" id="IPR036691">
    <property type="entry name" value="Endo/exonu/phosph_ase_sf"/>
</dbReference>
<gene>
    <name evidence="3" type="ORF">DKX38_000155</name>
</gene>
<accession>A0A5N5P2D5</accession>
<evidence type="ECO:0000256" key="1">
    <source>
        <dbReference type="SAM" id="MobiDB-lite"/>
    </source>
</evidence>
<evidence type="ECO:0000313" key="4">
    <source>
        <dbReference type="Proteomes" id="UP000326939"/>
    </source>
</evidence>
<keyword evidence="4" id="KW-1185">Reference proteome</keyword>
<sequence length="625" mass="70678">MSMIGCWNVWGLNTLRKQKAVQEWARKDNLDILGIIEPRLGSNKFSEISARMGLQGWLSADNGVGPNRCRILVTWNPAKLMVQILDHAPQWMVCETTMLATNKKLLITFIHGFNTPAERVQLWDHLEGRSSVNKLVPWLAMGDFNAILSGEDRVGGSQCWPQHMEDFPVCIQQAGLSSLPYSGLRFTWSNGQSGANGIQKKLDWALANLALLQAWPSAHATFLPRLVSDHSPMTINLAQESKARKKPFRFLNLWTDRDDFSDMVNGVWNQPVHGNPLYRFTTKVQLMRSTLRRYHKQTTSHISSRVADAKRKWIKGQAELDARPRDPQLQAQEKILAENYNRLCKEEEGFFKQRSRIQWLELGDRNTSFFHKSLLHRLSRNKIHSLSTPDGTVLHDQDLIHQHAISYYQALLGSGSPNRSVEEEMDIAGMFHNHLTEDEQKRNTISPRQLALTGLSWNAKVAEIVRGRAWQFPTGVPSLDTVWQTIDYLPNSNQEDTFYWKGTSSGIYTIHGRKHFPAHSSSLNQRSEGGRSAPSPEINMGSLSLQVQVQGQGREAPATSSPSGRRYIGLSSSLLVCFPSLLAHVIGHLWLLLVALAHAEWARLLKVLDLPSKWNATFLFGPDPL</sequence>
<reference evidence="4" key="1">
    <citation type="journal article" date="2019" name="Gigascience">
        <title>De novo genome assembly of the endangered Acer yangbiense, a plant species with extremely small populations endemic to Yunnan Province, China.</title>
        <authorList>
            <person name="Yang J."/>
            <person name="Wariss H.M."/>
            <person name="Tao L."/>
            <person name="Zhang R."/>
            <person name="Yun Q."/>
            <person name="Hollingsworth P."/>
            <person name="Dao Z."/>
            <person name="Luo G."/>
            <person name="Guo H."/>
            <person name="Ma Y."/>
            <person name="Sun W."/>
        </authorList>
    </citation>
    <scope>NUCLEOTIDE SEQUENCE [LARGE SCALE GENOMIC DNA]</scope>
    <source>
        <strain evidence="4">cv. br00</strain>
    </source>
</reference>
<dbReference type="InterPro" id="IPR005135">
    <property type="entry name" value="Endo/exonuclease/phosphatase"/>
</dbReference>
<dbReference type="EMBL" id="VDCV01000001">
    <property type="protein sequence ID" value="KAB5572961.1"/>
    <property type="molecule type" value="Genomic_DNA"/>
</dbReference>
<feature type="domain" description="Endonuclease/exonuclease/phosphatase" evidence="2">
    <location>
        <begin position="7"/>
        <end position="230"/>
    </location>
</feature>
<evidence type="ECO:0000259" key="2">
    <source>
        <dbReference type="Pfam" id="PF03372"/>
    </source>
</evidence>
<dbReference type="Gene3D" id="3.60.10.10">
    <property type="entry name" value="Endonuclease/exonuclease/phosphatase"/>
    <property type="match status" value="1"/>
</dbReference>
<evidence type="ECO:0000313" key="3">
    <source>
        <dbReference type="EMBL" id="KAB5572961.1"/>
    </source>
</evidence>
<name>A0A5N5P2D5_9ROSI</name>
<organism evidence="3 4">
    <name type="scientific">Salix brachista</name>
    <dbReference type="NCBI Taxonomy" id="2182728"/>
    <lineage>
        <taxon>Eukaryota</taxon>
        <taxon>Viridiplantae</taxon>
        <taxon>Streptophyta</taxon>
        <taxon>Embryophyta</taxon>
        <taxon>Tracheophyta</taxon>
        <taxon>Spermatophyta</taxon>
        <taxon>Magnoliopsida</taxon>
        <taxon>eudicotyledons</taxon>
        <taxon>Gunneridae</taxon>
        <taxon>Pentapetalae</taxon>
        <taxon>rosids</taxon>
        <taxon>fabids</taxon>
        <taxon>Malpighiales</taxon>
        <taxon>Salicaceae</taxon>
        <taxon>Saliceae</taxon>
        <taxon>Salix</taxon>
    </lineage>
</organism>
<dbReference type="SUPFAM" id="SSF56219">
    <property type="entry name" value="DNase I-like"/>
    <property type="match status" value="1"/>
</dbReference>
<comment type="caution">
    <text evidence="3">The sequence shown here is derived from an EMBL/GenBank/DDBJ whole genome shotgun (WGS) entry which is preliminary data.</text>
</comment>
<dbReference type="GO" id="GO:0003824">
    <property type="term" value="F:catalytic activity"/>
    <property type="evidence" value="ECO:0007669"/>
    <property type="project" value="InterPro"/>
</dbReference>
<dbReference type="AlphaFoldDB" id="A0A5N5P2D5"/>
<feature type="region of interest" description="Disordered" evidence="1">
    <location>
        <begin position="518"/>
        <end position="537"/>
    </location>
</feature>
<dbReference type="Proteomes" id="UP000326939">
    <property type="component" value="Chromosome 1"/>
</dbReference>
<dbReference type="PANTHER" id="PTHR33710:SF71">
    <property type="entry name" value="ENDONUCLEASE_EXONUCLEASE_PHOSPHATASE DOMAIN-CONTAINING PROTEIN"/>
    <property type="match status" value="1"/>
</dbReference>
<proteinExistence type="predicted"/>
<dbReference type="PANTHER" id="PTHR33710">
    <property type="entry name" value="BNAC02G09200D PROTEIN"/>
    <property type="match status" value="1"/>
</dbReference>